<feature type="compositionally biased region" description="Basic and acidic residues" evidence="1">
    <location>
        <begin position="93"/>
        <end position="104"/>
    </location>
</feature>
<evidence type="ECO:0008006" key="4">
    <source>
        <dbReference type="Google" id="ProtNLM"/>
    </source>
</evidence>
<evidence type="ECO:0000313" key="3">
    <source>
        <dbReference type="Proteomes" id="UP000007431"/>
    </source>
</evidence>
<dbReference type="HOGENOM" id="CLU_026214_2_0_1"/>
<dbReference type="KEGG" id="scm:SCHCO_01050459"/>
<evidence type="ECO:0000313" key="2">
    <source>
        <dbReference type="EMBL" id="EFI91485.1"/>
    </source>
</evidence>
<proteinExistence type="predicted"/>
<gene>
    <name evidence="2" type="ORF">SCHCODRAFT_62365</name>
</gene>
<dbReference type="Proteomes" id="UP000007431">
    <property type="component" value="Unassembled WGS sequence"/>
</dbReference>
<dbReference type="eggNOG" id="ENOG502SK3Y">
    <property type="taxonomic scope" value="Eukaryota"/>
</dbReference>
<sequence length="764" mass="86058">MVKAFITHVFGVGSAHRGLYGPTSAYYAAVEQQGRLTLHLHSLLWIRGAPSPQTIRDRLLGGDTAFEREMIRYLEEMQTGQFLTGDIETVRARQKDATRRKGAYEDPTQTLPEPPPPPCKCKQRACECADKRKLWWSRFKETVDDLILRVQIHRCIRKRGARAAESAAKGRKDPLEGIKGCKGDDDICEARFPRDYVSKSYVDRVTGAIHLVKTEVMMNCVTPVVTYLTRGNTDTTSLQSGTSMKAVVLYVSDYITKCSLKTYHIMSCIKAVFERHAAAFQGAPRDATSARKLMMKMVNALAPRMEIGSPMAASYLLGFPDHYKSHELVIFWWKNYVNRVLDDWPESVRSGTFEERLILKKEDGQVIGTSIVDDYVHRPRKYENYCLFEWIQCAKKTKRTANQLKSFLAANADVAPGDADEDVNAGDDAVPVEAHTPPVNSADDVPDVLDDLDRIPKAVDLMDGTQKSPMAVNRQPPYASFLDTHPQHASHHVWCDPSKRHYIVPNFVGGSIPRSDQGDREYYCATMLTLFSPWRRGRDLKVEGYDWDHAFRAYEFKGRHLQLMENFNLRYECADARDDYRNELKKKKRVGAVNFRIEDAEDDGDGGVGYPGSYGEDLDYDAPDDGETGPGWNRVYQIVDFARTYAGTSGWTEIRKDDKHPAPTSSIPKGARRGSEWASYIKNLKDSIFHAKLRSVPVGNGSRNAAGTSSGMHETGVVNLPASYFTKEYSADKPDLRTLIEDIVSEFSLNADQQRAFTLIANHA</sequence>
<dbReference type="GeneID" id="9593027"/>
<dbReference type="AlphaFoldDB" id="D8QKT1"/>
<dbReference type="InParanoid" id="D8QKT1"/>
<name>D8QKT1_SCHCM</name>
<dbReference type="VEuPathDB" id="FungiDB:SCHCODRAFT_01050459"/>
<protein>
    <recommendedName>
        <fullName evidence="4">Helitron helicase-like domain-containing protein</fullName>
    </recommendedName>
</protein>
<dbReference type="OMA" id="KANTENW"/>
<dbReference type="EMBL" id="GL377317">
    <property type="protein sequence ID" value="EFI91485.1"/>
    <property type="molecule type" value="Genomic_DNA"/>
</dbReference>
<organism evidence="3">
    <name type="scientific">Schizophyllum commune (strain H4-8 / FGSC 9210)</name>
    <name type="common">Split gill fungus</name>
    <dbReference type="NCBI Taxonomy" id="578458"/>
    <lineage>
        <taxon>Eukaryota</taxon>
        <taxon>Fungi</taxon>
        <taxon>Dikarya</taxon>
        <taxon>Basidiomycota</taxon>
        <taxon>Agaricomycotina</taxon>
        <taxon>Agaricomycetes</taxon>
        <taxon>Agaricomycetidae</taxon>
        <taxon>Agaricales</taxon>
        <taxon>Schizophyllaceae</taxon>
        <taxon>Schizophyllum</taxon>
    </lineage>
</organism>
<dbReference type="RefSeq" id="XP_003026388.1">
    <property type="nucleotide sequence ID" value="XM_003026342.1"/>
</dbReference>
<feature type="region of interest" description="Disordered" evidence="1">
    <location>
        <begin position="93"/>
        <end position="117"/>
    </location>
</feature>
<reference evidence="2 3" key="1">
    <citation type="journal article" date="2010" name="Nat. Biotechnol.">
        <title>Genome sequence of the model mushroom Schizophyllum commune.</title>
        <authorList>
            <person name="Ohm R.A."/>
            <person name="de Jong J.F."/>
            <person name="Lugones L.G."/>
            <person name="Aerts A."/>
            <person name="Kothe E."/>
            <person name="Stajich J.E."/>
            <person name="de Vries R.P."/>
            <person name="Record E."/>
            <person name="Levasseur A."/>
            <person name="Baker S.E."/>
            <person name="Bartholomew K.A."/>
            <person name="Coutinho P.M."/>
            <person name="Erdmann S."/>
            <person name="Fowler T.J."/>
            <person name="Gathman A.C."/>
            <person name="Lombard V."/>
            <person name="Henrissat B."/>
            <person name="Knabe N."/>
            <person name="Kuees U."/>
            <person name="Lilly W.W."/>
            <person name="Lindquist E."/>
            <person name="Lucas S."/>
            <person name="Magnuson J.K."/>
            <person name="Piumi F."/>
            <person name="Raudaskoski M."/>
            <person name="Salamov A."/>
            <person name="Schmutz J."/>
            <person name="Schwarze F.W.M.R."/>
            <person name="vanKuyk P.A."/>
            <person name="Horton J.S."/>
            <person name="Grigoriev I.V."/>
            <person name="Woesten H.A.B."/>
        </authorList>
    </citation>
    <scope>NUCLEOTIDE SEQUENCE [LARGE SCALE GENOMIC DNA]</scope>
    <source>
        <strain evidence="3">H4-8 / FGSC 9210</strain>
    </source>
</reference>
<feature type="non-terminal residue" evidence="2">
    <location>
        <position position="764"/>
    </location>
</feature>
<evidence type="ECO:0000256" key="1">
    <source>
        <dbReference type="SAM" id="MobiDB-lite"/>
    </source>
</evidence>
<accession>D8QKT1</accession>
<dbReference type="OrthoDB" id="3229882at2759"/>
<keyword evidence="3" id="KW-1185">Reference proteome</keyword>